<dbReference type="NCBIfam" id="NF003559">
    <property type="entry name" value="PRK05234.1"/>
    <property type="match status" value="1"/>
</dbReference>
<dbReference type="GO" id="GO:0008929">
    <property type="term" value="F:methylglyoxal synthase activity"/>
    <property type="evidence" value="ECO:0007669"/>
    <property type="project" value="UniProtKB-UniRule"/>
</dbReference>
<protein>
    <recommendedName>
        <fullName evidence="2">Methylglyoxal synthase</fullName>
        <shortName evidence="2">MGS</shortName>
        <ecNumber evidence="2">4.2.3.3</ecNumber>
    </recommendedName>
</protein>
<dbReference type="PANTHER" id="PTHR30492">
    <property type="entry name" value="METHYLGLYOXAL SYNTHASE"/>
    <property type="match status" value="1"/>
</dbReference>
<dbReference type="CDD" id="cd01422">
    <property type="entry name" value="MGS"/>
    <property type="match status" value="1"/>
</dbReference>
<dbReference type="SUPFAM" id="SSF52335">
    <property type="entry name" value="Methylglyoxal synthase-like"/>
    <property type="match status" value="1"/>
</dbReference>
<feature type="binding site" evidence="2">
    <location>
        <begin position="56"/>
        <end position="59"/>
    </location>
    <ligand>
        <name>substrate</name>
    </ligand>
</feature>
<gene>
    <name evidence="2" type="primary">mgsA</name>
    <name evidence="5" type="ORF">SAMN04515674_102305</name>
</gene>
<dbReference type="PROSITE" id="PS51855">
    <property type="entry name" value="MGS"/>
    <property type="match status" value="1"/>
</dbReference>
<feature type="binding site" evidence="2">
    <location>
        <begin position="76"/>
        <end position="77"/>
    </location>
    <ligand>
        <name>substrate</name>
    </ligand>
</feature>
<dbReference type="Gene3D" id="3.40.50.1380">
    <property type="entry name" value="Methylglyoxal synthase-like domain"/>
    <property type="match status" value="1"/>
</dbReference>
<dbReference type="HAMAP" id="MF_00549">
    <property type="entry name" value="Methylglyoxal_synth"/>
    <property type="match status" value="1"/>
</dbReference>
<dbReference type="GO" id="GO:0019242">
    <property type="term" value="P:methylglyoxal biosynthetic process"/>
    <property type="evidence" value="ECO:0007669"/>
    <property type="project" value="UniProtKB-UniRule"/>
</dbReference>
<evidence type="ECO:0000256" key="2">
    <source>
        <dbReference type="HAMAP-Rule" id="MF_00549"/>
    </source>
</evidence>
<comment type="function">
    <text evidence="2">Catalyzes the formation of methylglyoxal from dihydroxyacetone phosphate.</text>
</comment>
<accession>A0A1I5P665</accession>
<feature type="binding site" evidence="2">
    <location>
        <position position="109"/>
    </location>
    <ligand>
        <name>substrate</name>
    </ligand>
</feature>
<sequence>MTFVFLNLYTGKMSIIRKFNARKRIALIAHDNKKAELIDWIYYNREVLSKHELLGTGTTGRLVEETLDRPVKKLLSGPLGGDQQIGALVAEGKVDLIIFFWDPMASQPHDPDIKALLRLGVVWNTPMACNRATADFMLTSPLMSQEYESMLTDYGTYLSRKV</sequence>
<evidence type="ECO:0000259" key="4">
    <source>
        <dbReference type="PROSITE" id="PS51855"/>
    </source>
</evidence>
<dbReference type="GO" id="GO:0005829">
    <property type="term" value="C:cytosol"/>
    <property type="evidence" value="ECO:0007669"/>
    <property type="project" value="TreeGrafter"/>
</dbReference>
<dbReference type="SMART" id="SM00851">
    <property type="entry name" value="MGS"/>
    <property type="match status" value="1"/>
</dbReference>
<dbReference type="AlphaFoldDB" id="A0A1I5P665"/>
<feature type="domain" description="MGS-like" evidence="4">
    <location>
        <begin position="17"/>
        <end position="162"/>
    </location>
</feature>
<dbReference type="InterPro" id="IPR036914">
    <property type="entry name" value="MGS-like_dom_sf"/>
</dbReference>
<proteinExistence type="inferred from homology"/>
<dbReference type="STRING" id="1079859.SAMN04515674_102305"/>
<evidence type="ECO:0000256" key="3">
    <source>
        <dbReference type="PIRSR" id="PIRSR006614-1"/>
    </source>
</evidence>
<name>A0A1I5P665_9BACT</name>
<evidence type="ECO:0000313" key="6">
    <source>
        <dbReference type="Proteomes" id="UP000199306"/>
    </source>
</evidence>
<comment type="similarity">
    <text evidence="1 2">Belongs to the methylglyoxal synthase family.</text>
</comment>
<feature type="binding site" evidence="2">
    <location>
        <position position="34"/>
    </location>
    <ligand>
        <name>substrate</name>
    </ligand>
</feature>
<keyword evidence="6" id="KW-1185">Reference proteome</keyword>
<dbReference type="PIRSF" id="PIRSF006614">
    <property type="entry name" value="Methylglyox_syn"/>
    <property type="match status" value="1"/>
</dbReference>
<evidence type="ECO:0000313" key="5">
    <source>
        <dbReference type="EMBL" id="SFP29535.1"/>
    </source>
</evidence>
<dbReference type="InterPro" id="IPR004363">
    <property type="entry name" value="Methylgl_synth"/>
</dbReference>
<dbReference type="InterPro" id="IPR018148">
    <property type="entry name" value="Methylglyoxal_synth_AS"/>
</dbReference>
<dbReference type="PANTHER" id="PTHR30492:SF0">
    <property type="entry name" value="METHYLGLYOXAL SYNTHASE"/>
    <property type="match status" value="1"/>
</dbReference>
<evidence type="ECO:0000256" key="1">
    <source>
        <dbReference type="ARBA" id="ARBA00006287"/>
    </source>
</evidence>
<dbReference type="EC" id="4.2.3.3" evidence="2"/>
<organism evidence="5 6">
    <name type="scientific">Pseudarcicella hirudinis</name>
    <dbReference type="NCBI Taxonomy" id="1079859"/>
    <lineage>
        <taxon>Bacteria</taxon>
        <taxon>Pseudomonadati</taxon>
        <taxon>Bacteroidota</taxon>
        <taxon>Cytophagia</taxon>
        <taxon>Cytophagales</taxon>
        <taxon>Flectobacillaceae</taxon>
        <taxon>Pseudarcicella</taxon>
    </lineage>
</organism>
<keyword evidence="2" id="KW-0456">Lyase</keyword>
<dbReference type="Pfam" id="PF02142">
    <property type="entry name" value="MGS"/>
    <property type="match status" value="1"/>
</dbReference>
<feature type="binding site" evidence="2">
    <location>
        <position position="30"/>
    </location>
    <ligand>
        <name>substrate</name>
    </ligand>
</feature>
<comment type="catalytic activity">
    <reaction evidence="2">
        <text>dihydroxyacetone phosphate = methylglyoxal + phosphate</text>
        <dbReference type="Rhea" id="RHEA:17937"/>
        <dbReference type="ChEBI" id="CHEBI:17158"/>
        <dbReference type="ChEBI" id="CHEBI:43474"/>
        <dbReference type="ChEBI" id="CHEBI:57642"/>
        <dbReference type="EC" id="4.2.3.3"/>
    </reaction>
</comment>
<reference evidence="5 6" key="1">
    <citation type="submission" date="2016-10" db="EMBL/GenBank/DDBJ databases">
        <authorList>
            <person name="de Groot N.N."/>
        </authorList>
    </citation>
    <scope>NUCLEOTIDE SEQUENCE [LARGE SCALE GENOMIC DNA]</scope>
    <source>
        <strain evidence="6">E92,LMG 26720,CCM 7988</strain>
    </source>
</reference>
<dbReference type="InterPro" id="IPR011607">
    <property type="entry name" value="MGS-like_dom"/>
</dbReference>
<dbReference type="Proteomes" id="UP000199306">
    <property type="component" value="Unassembled WGS sequence"/>
</dbReference>
<feature type="active site" description="Proton donor/acceptor" evidence="2 3">
    <location>
        <position position="82"/>
    </location>
</feature>
<dbReference type="PROSITE" id="PS01335">
    <property type="entry name" value="METHYLGLYOXAL_SYNTH"/>
    <property type="match status" value="1"/>
</dbReference>
<dbReference type="EMBL" id="FOXH01000002">
    <property type="protein sequence ID" value="SFP29535.1"/>
    <property type="molecule type" value="Genomic_DNA"/>
</dbReference>
<dbReference type="NCBIfam" id="TIGR00160">
    <property type="entry name" value="MGSA"/>
    <property type="match status" value="1"/>
</dbReference>